<dbReference type="SUPFAM" id="SSF51735">
    <property type="entry name" value="NAD(P)-binding Rossmann-fold domains"/>
    <property type="match status" value="1"/>
</dbReference>
<dbReference type="InterPro" id="IPR036291">
    <property type="entry name" value="NAD(P)-bd_dom_sf"/>
</dbReference>
<evidence type="ECO:0000256" key="9">
    <source>
        <dbReference type="ARBA" id="ARBA00023160"/>
    </source>
</evidence>
<comment type="subcellular location">
    <subcellularLocation>
        <location evidence="10">Endoplasmic reticulum membrane</location>
        <topology evidence="10">Single-pass membrane protein</topology>
    </subcellularLocation>
</comment>
<dbReference type="AlphaFoldDB" id="A0A165MP49"/>
<reference evidence="12 13" key="1">
    <citation type="journal article" date="2016" name="Mol. Biol. Evol.">
        <title>Comparative Genomics of Early-Diverging Mushroom-Forming Fungi Provides Insights into the Origins of Lignocellulose Decay Capabilities.</title>
        <authorList>
            <person name="Nagy L.G."/>
            <person name="Riley R."/>
            <person name="Tritt A."/>
            <person name="Adam C."/>
            <person name="Daum C."/>
            <person name="Floudas D."/>
            <person name="Sun H."/>
            <person name="Yadav J.S."/>
            <person name="Pangilinan J."/>
            <person name="Larsson K.H."/>
            <person name="Matsuura K."/>
            <person name="Barry K."/>
            <person name="Labutti K."/>
            <person name="Kuo R."/>
            <person name="Ohm R.A."/>
            <person name="Bhattacharya S.S."/>
            <person name="Shirouzu T."/>
            <person name="Yoshinaga Y."/>
            <person name="Martin F.M."/>
            <person name="Grigoriev I.V."/>
            <person name="Hibbett D.S."/>
        </authorList>
    </citation>
    <scope>NUCLEOTIDE SEQUENCE [LARGE SCALE GENOMIC DNA]</scope>
    <source>
        <strain evidence="12 13">L-15889</strain>
    </source>
</reference>
<protein>
    <recommendedName>
        <fullName evidence="10">Very-long-chain 3-oxoacyl-CoA reductase</fullName>
        <ecNumber evidence="10">1.1.1.330</ecNumber>
    </recommendedName>
    <alternativeName>
        <fullName evidence="10">3-ketoacyl-CoA reductase</fullName>
        <shortName evidence="10">3-ketoreductase</shortName>
        <shortName evidence="10">KAR</shortName>
    </alternativeName>
    <alternativeName>
        <fullName evidence="10">Microsomal beta-keto-reductase</fullName>
    </alternativeName>
</protein>
<feature type="active site" description="Proton acceptor" evidence="10">
    <location>
        <position position="209"/>
    </location>
</feature>
<dbReference type="GO" id="GO:0030497">
    <property type="term" value="P:fatty acid elongation"/>
    <property type="evidence" value="ECO:0007669"/>
    <property type="project" value="UniProtKB-UniRule"/>
</dbReference>
<dbReference type="PROSITE" id="PS51257">
    <property type="entry name" value="PROKAR_LIPOPROTEIN"/>
    <property type="match status" value="1"/>
</dbReference>
<comment type="catalytic activity">
    <reaction evidence="10">
        <text>a very-long-chain (3R)-3-hydroxyacyl-CoA + NADP(+) = a very-long-chain 3-oxoacyl-CoA + NADPH + H(+)</text>
        <dbReference type="Rhea" id="RHEA:48680"/>
        <dbReference type="ChEBI" id="CHEBI:15378"/>
        <dbReference type="ChEBI" id="CHEBI:57783"/>
        <dbReference type="ChEBI" id="CHEBI:58349"/>
        <dbReference type="ChEBI" id="CHEBI:85440"/>
        <dbReference type="ChEBI" id="CHEBI:90725"/>
        <dbReference type="EC" id="1.1.1.330"/>
    </reaction>
</comment>
<dbReference type="GO" id="GO:0045703">
    <property type="term" value="F:ketoreductase activity"/>
    <property type="evidence" value="ECO:0007669"/>
    <property type="project" value="UniProtKB-UniRule"/>
</dbReference>
<evidence type="ECO:0000313" key="13">
    <source>
        <dbReference type="Proteomes" id="UP000076727"/>
    </source>
</evidence>
<dbReference type="Gene3D" id="3.40.50.720">
    <property type="entry name" value="NAD(P)-binding Rossmann-like Domain"/>
    <property type="match status" value="1"/>
</dbReference>
<dbReference type="Pfam" id="PF00106">
    <property type="entry name" value="adh_short"/>
    <property type="match status" value="1"/>
</dbReference>
<gene>
    <name evidence="12" type="ORF">DAEQUDRAFT_675922</name>
</gene>
<dbReference type="OrthoDB" id="5545019at2759"/>
<keyword evidence="9 10" id="KW-0275">Fatty acid biosynthesis</keyword>
<evidence type="ECO:0000256" key="1">
    <source>
        <dbReference type="ARBA" id="ARBA00005194"/>
    </source>
</evidence>
<dbReference type="EMBL" id="KV429097">
    <property type="protein sequence ID" value="KZT65938.1"/>
    <property type="molecule type" value="Genomic_DNA"/>
</dbReference>
<dbReference type="Proteomes" id="UP000076727">
    <property type="component" value="Unassembled WGS sequence"/>
</dbReference>
<dbReference type="InterPro" id="IPR027533">
    <property type="entry name" value="3_ketoreductase_fungal"/>
</dbReference>
<keyword evidence="10" id="KW-0812">Transmembrane</keyword>
<keyword evidence="6 10" id="KW-0560">Oxidoreductase</keyword>
<evidence type="ECO:0000256" key="11">
    <source>
        <dbReference type="RuleBase" id="RU000363"/>
    </source>
</evidence>
<comment type="pathway">
    <text evidence="1">Lipid metabolism; fatty acid biosynthesis.</text>
</comment>
<evidence type="ECO:0000313" key="12">
    <source>
        <dbReference type="EMBL" id="KZT65938.1"/>
    </source>
</evidence>
<dbReference type="PANTHER" id="PTHR43086:SF2">
    <property type="entry name" value="HYDROXYSTEROID DEHYDROGENASE-LIKE PROTEIN 1"/>
    <property type="match status" value="1"/>
</dbReference>
<dbReference type="GO" id="GO:0141040">
    <property type="term" value="F:very-long-chain 3-oxoacyl-CoA reductase activity"/>
    <property type="evidence" value="ECO:0007669"/>
    <property type="project" value="UniProtKB-EC"/>
</dbReference>
<keyword evidence="4 10" id="KW-0276">Fatty acid metabolism</keyword>
<dbReference type="PANTHER" id="PTHR43086">
    <property type="entry name" value="VERY-LONG-CHAIN 3-OXOOACYL-COA REDUCTASE"/>
    <property type="match status" value="1"/>
</dbReference>
<evidence type="ECO:0000256" key="3">
    <source>
        <dbReference type="ARBA" id="ARBA00022824"/>
    </source>
</evidence>
<accession>A0A165MP49</accession>
<dbReference type="GO" id="GO:0005789">
    <property type="term" value="C:endoplasmic reticulum membrane"/>
    <property type="evidence" value="ECO:0007669"/>
    <property type="project" value="UniProtKB-SubCell"/>
</dbReference>
<evidence type="ECO:0000256" key="2">
    <source>
        <dbReference type="ARBA" id="ARBA00022516"/>
    </source>
</evidence>
<dbReference type="CDD" id="cd05356">
    <property type="entry name" value="17beta-HSD1_like_SDR_c"/>
    <property type="match status" value="1"/>
</dbReference>
<keyword evidence="7 10" id="KW-0443">Lipid metabolism</keyword>
<keyword evidence="5 10" id="KW-0521">NADP</keyword>
<dbReference type="STRING" id="1314783.A0A165MP49"/>
<sequence length="333" mass="36447">MFDKLTEHPNVALFLLALGALSCAKFALKAAGVLLQTFVLPGTSLKKYGAGKGAWAVVTGASEGIGKEFALQLAKKGFNVVVSARSADALDALVAEIGHAQGKKVQAKAVVMDFSRLEDERGWNAFATALEGLDIGVLVNNVGKSHTAPVYFAEAAEKEVEDILRINVNANVRVTRLILPRMVERRRGLILNMGSFSGTGIPSPMLATYAGTKAFLSVFTASLAEEVKDKGVDVQCLNTYFVVSNMSKIRRANITTPTPKSYVRSALNKVGLSCGALWTGRPSVNTPYWSHAIIDYDMNLIGWKMLFIRYTHNLHRSIRQRYLRKLEREAKKQ</sequence>
<evidence type="ECO:0000256" key="7">
    <source>
        <dbReference type="ARBA" id="ARBA00023098"/>
    </source>
</evidence>
<feature type="binding site" evidence="10">
    <location>
        <position position="195"/>
    </location>
    <ligand>
        <name>substrate</name>
    </ligand>
</feature>
<organism evidence="12 13">
    <name type="scientific">Daedalea quercina L-15889</name>
    <dbReference type="NCBI Taxonomy" id="1314783"/>
    <lineage>
        <taxon>Eukaryota</taxon>
        <taxon>Fungi</taxon>
        <taxon>Dikarya</taxon>
        <taxon>Basidiomycota</taxon>
        <taxon>Agaricomycotina</taxon>
        <taxon>Agaricomycetes</taxon>
        <taxon>Polyporales</taxon>
        <taxon>Fomitopsis</taxon>
    </lineage>
</organism>
<evidence type="ECO:0000256" key="6">
    <source>
        <dbReference type="ARBA" id="ARBA00023002"/>
    </source>
</evidence>
<keyword evidence="8 10" id="KW-0472">Membrane</keyword>
<keyword evidence="2 10" id="KW-0444">Lipid biosynthesis</keyword>
<comment type="function">
    <text evidence="10">Component of the microsomal membrane bound fatty acid elongation system, which produces the 26-carbon very long-chain fatty acids (VLCFA) from palmitate. Catalyzes the reduction of the 3-ketoacyl-CoA intermediate that is formed in each cycle of fatty acid elongation. VLCFAs serve as precursors for ceramide and sphingolipids.</text>
</comment>
<keyword evidence="13" id="KW-1185">Reference proteome</keyword>
<dbReference type="InterPro" id="IPR002347">
    <property type="entry name" value="SDR_fam"/>
</dbReference>
<name>A0A165MP49_9APHY</name>
<dbReference type="PIRSF" id="PIRSF000126">
    <property type="entry name" value="11-beta-HSD1"/>
    <property type="match status" value="1"/>
</dbReference>
<dbReference type="EC" id="1.1.1.330" evidence="10"/>
<evidence type="ECO:0000256" key="5">
    <source>
        <dbReference type="ARBA" id="ARBA00022857"/>
    </source>
</evidence>
<dbReference type="HAMAP" id="MF_03107">
    <property type="entry name" value="3_ketoreductase"/>
    <property type="match status" value="1"/>
</dbReference>
<evidence type="ECO:0000256" key="4">
    <source>
        <dbReference type="ARBA" id="ARBA00022832"/>
    </source>
</evidence>
<evidence type="ECO:0000256" key="10">
    <source>
        <dbReference type="HAMAP-Rule" id="MF_03107"/>
    </source>
</evidence>
<keyword evidence="3 10" id="KW-0256">Endoplasmic reticulum</keyword>
<proteinExistence type="inferred from homology"/>
<keyword evidence="10" id="KW-1133">Transmembrane helix</keyword>
<dbReference type="PRINTS" id="PR00081">
    <property type="entry name" value="GDHRDH"/>
</dbReference>
<comment type="similarity">
    <text evidence="10 11">Belongs to the short-chain dehydrogenases/reductases (SDR) family.</text>
</comment>
<dbReference type="PRINTS" id="PR00080">
    <property type="entry name" value="SDRFAMILY"/>
</dbReference>
<evidence type="ECO:0000256" key="8">
    <source>
        <dbReference type="ARBA" id="ARBA00023136"/>
    </source>
</evidence>
<dbReference type="FunFam" id="3.40.50.720:FF:000137">
    <property type="entry name" value="Hydroxysteroid (17-beta) dehydrogenase 3"/>
    <property type="match status" value="1"/>
</dbReference>